<evidence type="ECO:0000256" key="4">
    <source>
        <dbReference type="ARBA" id="ARBA00022485"/>
    </source>
</evidence>
<evidence type="ECO:0000256" key="5">
    <source>
        <dbReference type="ARBA" id="ARBA00022555"/>
    </source>
</evidence>
<reference evidence="17" key="1">
    <citation type="submission" date="2018-10" db="EMBL/GenBank/DDBJ databases">
        <title>Hidden diversity of soil giant viruses.</title>
        <authorList>
            <person name="Schulz F."/>
            <person name="Alteio L."/>
            <person name="Goudeau D."/>
            <person name="Ryan E.M."/>
            <person name="Malmstrom R.R."/>
            <person name="Blanchard J."/>
            <person name="Woyke T."/>
        </authorList>
    </citation>
    <scope>NUCLEOTIDE SEQUENCE</scope>
    <source>
        <strain evidence="17">TEV1</strain>
    </source>
</reference>
<evidence type="ECO:0000256" key="1">
    <source>
        <dbReference type="ARBA" id="ARBA00001966"/>
    </source>
</evidence>
<comment type="pathway">
    <text evidence="2">tRNA modification.</text>
</comment>
<evidence type="ECO:0000256" key="9">
    <source>
        <dbReference type="ARBA" id="ARBA00022723"/>
    </source>
</evidence>
<dbReference type="EMBL" id="MK071980">
    <property type="protein sequence ID" value="AYV75695.1"/>
    <property type="molecule type" value="Genomic_DNA"/>
</dbReference>
<evidence type="ECO:0000256" key="7">
    <source>
        <dbReference type="ARBA" id="ARBA00022691"/>
    </source>
</evidence>
<evidence type="ECO:0000256" key="8">
    <source>
        <dbReference type="ARBA" id="ARBA00022694"/>
    </source>
</evidence>
<keyword evidence="12" id="KW-0411">Iron-sulfur</keyword>
<sequence length="660" mass="76654">MGDCAYSDSASVNTVDIEDVAGKPNIVKPLKMLTDPKKLEAIVREMLTMKIETRDQMKEFIRSCRKKYKATPNNQELLFTYRRLAQTEEEFEYNLKYELLLQSKAQRGQSGVMVIALFTAPYPNYVDNFGKVQSHAFSCKYDCYYCPAEPDQPRSYLKKEPGVLRANHNKFVCIDQFYDRANSYASMGHPVDKIELLVLGGTWSSYPPAYREQFIRDIYYAANTYYDPNRTQNPSELRAPLSIEEEQKLNEKSQCRIIGLTLETRPDQITARELRMFRRYGVTRIQMGVQHIDDRILYRINRECTSERAREAIKMCLDNNFKVDIHIMPDLPQPLKEGVSNKKEKFEIDDIDTSVNMFELDREMFDTICTDPDWQVDQWKIYPTEVTDWTRIKEDYQNGVYKPYGDQKTNKDWTPLHDLLVEVKPKIPKRVRINRLPRDIPEEYNLGGNMDTNIRTVVQKRLQELGQRCHCIRCREIKGQDVDTSQAYLEVLPFESSGGMEYFLSFVTPDDVLLGFLRLRLSPDSGTNAKTGKEVFPELVNCAMIRELHIYGQVVKVHDTNELLNGQKATQHSGFGTRLVLKAFEIARENGYKKMSVISGIGVKDYYRRFGFEDEEYFMTCRIPEEDFVPQSRSIQTPIAVADSKTGNSFLDSVMDWMGF</sequence>
<keyword evidence="10" id="KW-0694">RNA-binding</keyword>
<dbReference type="GO" id="GO:0051539">
    <property type="term" value="F:4 iron, 4 sulfur cluster binding"/>
    <property type="evidence" value="ECO:0007669"/>
    <property type="project" value="UniProtKB-KW"/>
</dbReference>
<keyword evidence="6" id="KW-0808">Transferase</keyword>
<dbReference type="Pfam" id="PF16199">
    <property type="entry name" value="Radical_SAM_C"/>
    <property type="match status" value="1"/>
</dbReference>
<dbReference type="EC" id="2.3.1.311" evidence="14"/>
<evidence type="ECO:0000256" key="10">
    <source>
        <dbReference type="ARBA" id="ARBA00022884"/>
    </source>
</evidence>
<evidence type="ECO:0000256" key="13">
    <source>
        <dbReference type="ARBA" id="ARBA00023315"/>
    </source>
</evidence>
<dbReference type="SFLD" id="SFLDG01086">
    <property type="entry name" value="elongater_protein-like"/>
    <property type="match status" value="1"/>
</dbReference>
<dbReference type="PANTHER" id="PTHR11135">
    <property type="entry name" value="HISTONE ACETYLTRANSFERASE-RELATED"/>
    <property type="match status" value="1"/>
</dbReference>
<dbReference type="GO" id="GO:0002926">
    <property type="term" value="P:tRNA wobble base 5-methoxycarbonylmethyl-2-thiouridinylation"/>
    <property type="evidence" value="ECO:0007669"/>
    <property type="project" value="TreeGrafter"/>
</dbReference>
<dbReference type="GO" id="GO:0046872">
    <property type="term" value="F:metal ion binding"/>
    <property type="evidence" value="ECO:0007669"/>
    <property type="project" value="UniProtKB-KW"/>
</dbReference>
<dbReference type="InterPro" id="IPR016181">
    <property type="entry name" value="Acyl_CoA_acyltransferase"/>
</dbReference>
<dbReference type="PANTHER" id="PTHR11135:SF2">
    <property type="entry name" value="ELONGATOR COMPLEX PROTEIN 3"/>
    <property type="match status" value="1"/>
</dbReference>
<evidence type="ECO:0000313" key="17">
    <source>
        <dbReference type="EMBL" id="AYV75695.1"/>
    </source>
</evidence>
<dbReference type="SUPFAM" id="SSF55729">
    <property type="entry name" value="Acyl-CoA N-acyltransferases (Nat)"/>
    <property type="match status" value="2"/>
</dbReference>
<proteinExistence type="inferred from homology"/>
<keyword evidence="11" id="KW-0408">Iron</keyword>
<dbReference type="InterPro" id="IPR032432">
    <property type="entry name" value="Radical_SAM_C"/>
</dbReference>
<keyword evidence="5" id="KW-0820">tRNA-binding</keyword>
<comment type="catalytic activity">
    <reaction evidence="15">
        <text>uridine(34) in tRNA + acetyl-CoA + S-adenosyl-L-methionine + H2O = 5-(carboxymethyl)uridine(34) in tRNA + 5'-deoxyadenosine + L-methionine + CoA + 2 H(+)</text>
        <dbReference type="Rhea" id="RHEA:61020"/>
        <dbReference type="Rhea" id="RHEA-COMP:10407"/>
        <dbReference type="Rhea" id="RHEA-COMP:11727"/>
        <dbReference type="ChEBI" id="CHEBI:15377"/>
        <dbReference type="ChEBI" id="CHEBI:15378"/>
        <dbReference type="ChEBI" id="CHEBI:17319"/>
        <dbReference type="ChEBI" id="CHEBI:57287"/>
        <dbReference type="ChEBI" id="CHEBI:57288"/>
        <dbReference type="ChEBI" id="CHEBI:57844"/>
        <dbReference type="ChEBI" id="CHEBI:59789"/>
        <dbReference type="ChEBI" id="CHEBI:65315"/>
        <dbReference type="ChEBI" id="CHEBI:74882"/>
        <dbReference type="EC" id="2.3.1.311"/>
    </reaction>
    <physiologicalReaction direction="left-to-right" evidence="15">
        <dbReference type="Rhea" id="RHEA:61021"/>
    </physiologicalReaction>
</comment>
<keyword evidence="8" id="KW-0819">tRNA processing</keyword>
<dbReference type="InterPro" id="IPR023404">
    <property type="entry name" value="rSAM_horseshoe"/>
</dbReference>
<evidence type="ECO:0000256" key="11">
    <source>
        <dbReference type="ARBA" id="ARBA00023004"/>
    </source>
</evidence>
<keyword evidence="13" id="KW-0012">Acyltransferase</keyword>
<evidence type="ECO:0000256" key="14">
    <source>
        <dbReference type="ARBA" id="ARBA00044771"/>
    </source>
</evidence>
<evidence type="ECO:0000256" key="2">
    <source>
        <dbReference type="ARBA" id="ARBA00005217"/>
    </source>
</evidence>
<dbReference type="Gene3D" id="3.80.30.20">
    <property type="entry name" value="tm_1862 like domain"/>
    <property type="match status" value="1"/>
</dbReference>
<dbReference type="InterPro" id="IPR039661">
    <property type="entry name" value="ELP3"/>
</dbReference>
<comment type="similarity">
    <text evidence="3">Belongs to the ELP3 family.</text>
</comment>
<protein>
    <recommendedName>
        <fullName evidence="14">tRNA carboxymethyluridine synthase</fullName>
        <ecNumber evidence="14">2.3.1.311</ecNumber>
    </recommendedName>
</protein>
<dbReference type="InterPro" id="IPR034687">
    <property type="entry name" value="ELP3-like"/>
</dbReference>
<organism evidence="17">
    <name type="scientific">Terrestrivirus sp</name>
    <dbReference type="NCBI Taxonomy" id="2487775"/>
    <lineage>
        <taxon>Viruses</taxon>
        <taxon>Varidnaviria</taxon>
        <taxon>Bamfordvirae</taxon>
        <taxon>Nucleocytoviricota</taxon>
        <taxon>Megaviricetes</taxon>
        <taxon>Imitervirales</taxon>
        <taxon>Mimiviridae</taxon>
        <taxon>Klosneuvirinae</taxon>
    </lineage>
</organism>
<dbReference type="SFLD" id="SFLDF00344">
    <property type="entry name" value="ELP3-like"/>
    <property type="match status" value="1"/>
</dbReference>
<dbReference type="InterPro" id="IPR007197">
    <property type="entry name" value="rSAM"/>
</dbReference>
<dbReference type="Pfam" id="PF04055">
    <property type="entry name" value="Radical_SAM"/>
    <property type="match status" value="1"/>
</dbReference>
<dbReference type="InterPro" id="IPR000182">
    <property type="entry name" value="GNAT_dom"/>
</dbReference>
<dbReference type="InterPro" id="IPR058240">
    <property type="entry name" value="rSAM_sf"/>
</dbReference>
<dbReference type="GO" id="GO:0106261">
    <property type="term" value="F:tRNA uridine(34) acetyltransferase activity"/>
    <property type="evidence" value="ECO:0007669"/>
    <property type="project" value="UniProtKB-EC"/>
</dbReference>
<dbReference type="GO" id="GO:0033588">
    <property type="term" value="C:elongator holoenzyme complex"/>
    <property type="evidence" value="ECO:0007669"/>
    <property type="project" value="TreeGrafter"/>
</dbReference>
<evidence type="ECO:0000256" key="15">
    <source>
        <dbReference type="ARBA" id="ARBA00047372"/>
    </source>
</evidence>
<gene>
    <name evidence="17" type="ORF">Terrestrivirus2_203</name>
</gene>
<dbReference type="PROSITE" id="PS51186">
    <property type="entry name" value="GNAT"/>
    <property type="match status" value="1"/>
</dbReference>
<dbReference type="SFLD" id="SFLDS00029">
    <property type="entry name" value="Radical_SAM"/>
    <property type="match status" value="1"/>
</dbReference>
<comment type="cofactor">
    <cofactor evidence="1">
        <name>[4Fe-4S] cluster</name>
        <dbReference type="ChEBI" id="CHEBI:49883"/>
    </cofactor>
</comment>
<dbReference type="SMART" id="SM00729">
    <property type="entry name" value="Elp3"/>
    <property type="match status" value="1"/>
</dbReference>
<keyword evidence="7" id="KW-0949">S-adenosyl-L-methionine</keyword>
<keyword evidence="9" id="KW-0479">Metal-binding</keyword>
<evidence type="ECO:0000259" key="16">
    <source>
        <dbReference type="PROSITE" id="PS51186"/>
    </source>
</evidence>
<dbReference type="GO" id="GO:0000049">
    <property type="term" value="F:tRNA binding"/>
    <property type="evidence" value="ECO:0007669"/>
    <property type="project" value="UniProtKB-KW"/>
</dbReference>
<dbReference type="NCBIfam" id="TIGR01211">
    <property type="entry name" value="ELP3"/>
    <property type="match status" value="1"/>
</dbReference>
<evidence type="ECO:0000256" key="6">
    <source>
        <dbReference type="ARBA" id="ARBA00022679"/>
    </source>
</evidence>
<accession>A0A3G4ZLH3</accession>
<evidence type="ECO:0000256" key="3">
    <source>
        <dbReference type="ARBA" id="ARBA00005494"/>
    </source>
</evidence>
<feature type="domain" description="N-acetyltransferase" evidence="16">
    <location>
        <begin position="452"/>
        <end position="630"/>
    </location>
</feature>
<keyword evidence="4" id="KW-0004">4Fe-4S</keyword>
<evidence type="ECO:0000256" key="12">
    <source>
        <dbReference type="ARBA" id="ARBA00023014"/>
    </source>
</evidence>
<dbReference type="SUPFAM" id="SSF102114">
    <property type="entry name" value="Radical SAM enzymes"/>
    <property type="match status" value="1"/>
</dbReference>
<dbReference type="InterPro" id="IPR006638">
    <property type="entry name" value="Elp3/MiaA/NifB-like_rSAM"/>
</dbReference>
<dbReference type="Gene3D" id="3.40.630.30">
    <property type="match status" value="1"/>
</dbReference>
<name>A0A3G4ZLH3_9VIRU</name>